<protein>
    <recommendedName>
        <fullName evidence="3">NUDIX hydrolase</fullName>
    </recommendedName>
</protein>
<dbReference type="Pfam" id="PF17342">
    <property type="entry name" value="DUF5372"/>
    <property type="match status" value="1"/>
</dbReference>
<organism evidence="1 2">
    <name type="scientific">Amycolatopsis acididurans</name>
    <dbReference type="NCBI Taxonomy" id="2724524"/>
    <lineage>
        <taxon>Bacteria</taxon>
        <taxon>Bacillati</taxon>
        <taxon>Actinomycetota</taxon>
        <taxon>Actinomycetes</taxon>
        <taxon>Pseudonocardiales</taxon>
        <taxon>Pseudonocardiaceae</taxon>
        <taxon>Amycolatopsis</taxon>
    </lineage>
</organism>
<name>A0ABX1JJC3_9PSEU</name>
<reference evidence="1 2" key="1">
    <citation type="submission" date="2020-04" db="EMBL/GenBank/DDBJ databases">
        <title>Novel species.</title>
        <authorList>
            <person name="Teo W.F.A."/>
            <person name="Lipun K."/>
            <person name="Srisuk N."/>
            <person name="Duangmal K."/>
        </authorList>
    </citation>
    <scope>NUCLEOTIDE SEQUENCE [LARGE SCALE GENOMIC DNA]</scope>
    <source>
        <strain evidence="1 2">K13G38</strain>
    </source>
</reference>
<evidence type="ECO:0000313" key="2">
    <source>
        <dbReference type="Proteomes" id="UP000715441"/>
    </source>
</evidence>
<dbReference type="EMBL" id="JAAXLS010000065">
    <property type="protein sequence ID" value="NKQ58741.1"/>
    <property type="molecule type" value="Genomic_DNA"/>
</dbReference>
<gene>
    <name evidence="1" type="ORF">HFP15_38455</name>
</gene>
<evidence type="ECO:0008006" key="3">
    <source>
        <dbReference type="Google" id="ProtNLM"/>
    </source>
</evidence>
<dbReference type="Proteomes" id="UP000715441">
    <property type="component" value="Unassembled WGS sequence"/>
</dbReference>
<dbReference type="RefSeq" id="WP_168522866.1">
    <property type="nucleotide sequence ID" value="NZ_JAAXLS010000065.1"/>
</dbReference>
<evidence type="ECO:0000313" key="1">
    <source>
        <dbReference type="EMBL" id="NKQ58741.1"/>
    </source>
</evidence>
<accession>A0ABX1JJC3</accession>
<sequence>MGFVVVTHPFHPLRGRRLGVLYVKRRAGGAVFVCSGGVSGQITVPKGWTDRGEPAQTHRLTAEGLAALAVVTRALGVVD</sequence>
<keyword evidence="2" id="KW-1185">Reference proteome</keyword>
<dbReference type="InterPro" id="IPR035315">
    <property type="entry name" value="DUF5372"/>
</dbReference>
<comment type="caution">
    <text evidence="1">The sequence shown here is derived from an EMBL/GenBank/DDBJ whole genome shotgun (WGS) entry which is preliminary data.</text>
</comment>
<proteinExistence type="predicted"/>